<dbReference type="PANTHER" id="PTHR38436:SF1">
    <property type="entry name" value="ESTER CYCLASE"/>
    <property type="match status" value="1"/>
</dbReference>
<organism evidence="1 2">
    <name type="scientific">Jiella sonneratiae</name>
    <dbReference type="NCBI Taxonomy" id="2816856"/>
    <lineage>
        <taxon>Bacteria</taxon>
        <taxon>Pseudomonadati</taxon>
        <taxon>Pseudomonadota</taxon>
        <taxon>Alphaproteobacteria</taxon>
        <taxon>Hyphomicrobiales</taxon>
        <taxon>Aurantimonadaceae</taxon>
        <taxon>Jiella</taxon>
    </lineage>
</organism>
<evidence type="ECO:0000313" key="2">
    <source>
        <dbReference type="Proteomes" id="UP000664288"/>
    </source>
</evidence>
<dbReference type="EMBL" id="JAFMPY010000032">
    <property type="protein sequence ID" value="MBO0906114.1"/>
    <property type="molecule type" value="Genomic_DNA"/>
</dbReference>
<comment type="caution">
    <text evidence="1">The sequence shown here is derived from an EMBL/GenBank/DDBJ whole genome shotgun (WGS) entry which is preliminary data.</text>
</comment>
<dbReference type="PANTHER" id="PTHR38436">
    <property type="entry name" value="POLYKETIDE CYCLASE SNOAL-LIKE DOMAIN"/>
    <property type="match status" value="1"/>
</dbReference>
<dbReference type="Proteomes" id="UP000664288">
    <property type="component" value="Unassembled WGS sequence"/>
</dbReference>
<gene>
    <name evidence="1" type="ORF">J1C47_20895</name>
</gene>
<dbReference type="Pfam" id="PF07366">
    <property type="entry name" value="SnoaL"/>
    <property type="match status" value="2"/>
</dbReference>
<dbReference type="Gene3D" id="3.10.450.50">
    <property type="match status" value="2"/>
</dbReference>
<keyword evidence="2" id="KW-1185">Reference proteome</keyword>
<reference evidence="1 2" key="1">
    <citation type="submission" date="2021-03" db="EMBL/GenBank/DDBJ databases">
        <title>Whole genome sequence of Jiella sp. MQZ13P-4.</title>
        <authorList>
            <person name="Tuo L."/>
        </authorList>
    </citation>
    <scope>NUCLEOTIDE SEQUENCE [LARGE SCALE GENOMIC DNA]</scope>
    <source>
        <strain evidence="1 2">MQZ13P-4</strain>
    </source>
</reference>
<accession>A0ABS3J8W6</accession>
<dbReference type="SUPFAM" id="SSF54427">
    <property type="entry name" value="NTF2-like"/>
    <property type="match status" value="2"/>
</dbReference>
<protein>
    <submittedName>
        <fullName evidence="1">Ester cyclase</fullName>
    </submittedName>
</protein>
<dbReference type="InterPro" id="IPR009959">
    <property type="entry name" value="Cyclase_SnoaL-like"/>
</dbReference>
<name>A0ABS3J8W6_9HYPH</name>
<proteinExistence type="predicted"/>
<dbReference type="RefSeq" id="WP_207352748.1">
    <property type="nucleotide sequence ID" value="NZ_JAFMPY010000032.1"/>
</dbReference>
<dbReference type="InterPro" id="IPR032710">
    <property type="entry name" value="NTF2-like_dom_sf"/>
</dbReference>
<evidence type="ECO:0000313" key="1">
    <source>
        <dbReference type="EMBL" id="MBO0906114.1"/>
    </source>
</evidence>
<sequence>MNAADINTAQRNKAALAPLRAAMADFEAKAVRTAVAELLDAGAVVHLCEPFGDCTGPQAFYDRAYAPLLAAFPDLERRDLIVIAGRTAEGAEWVGCCGYYTGTFARAFLDIPPTGHQAAMRFHEFFRFAAGRVVEVQAIWDVPELMLQAGAWPLAPSLGREWQVPGPATQDGLFPGPGASPADAERGAETCRLVVDMLAHMTRHPAKGGPEVMELERFWHERMSWYGPAGIGTARGLKGFRNWHQIPFLTAMPDRGQYPGETAHHFFGERNYAAVTGWPNMMQTVSGSGWLGIAPTGRRIAMRSLDFWRVEGGLIRENWVLVDLLDVYRQLGLDVFARLREFNKARAGFDCETGRVLP</sequence>